<evidence type="ECO:0000256" key="1">
    <source>
        <dbReference type="ARBA" id="ARBA00010211"/>
    </source>
</evidence>
<dbReference type="InterPro" id="IPR036663">
    <property type="entry name" value="Fumarylacetoacetase_C_sf"/>
</dbReference>
<feature type="domain" description="Fumarylacetoacetase-like C-terminal" evidence="3">
    <location>
        <begin position="2"/>
        <end position="192"/>
    </location>
</feature>
<dbReference type="GO" id="GO:0003824">
    <property type="term" value="F:catalytic activity"/>
    <property type="evidence" value="ECO:0007669"/>
    <property type="project" value="InterPro"/>
</dbReference>
<evidence type="ECO:0000313" key="4">
    <source>
        <dbReference type="EMBL" id="CAI8012579.1"/>
    </source>
</evidence>
<dbReference type="EMBL" id="CASHTH010001195">
    <property type="protein sequence ID" value="CAI8012579.1"/>
    <property type="molecule type" value="Genomic_DNA"/>
</dbReference>
<dbReference type="Proteomes" id="UP001174909">
    <property type="component" value="Unassembled WGS sequence"/>
</dbReference>
<organism evidence="4 5">
    <name type="scientific">Geodia barretti</name>
    <name type="common">Barrett's horny sponge</name>
    <dbReference type="NCBI Taxonomy" id="519541"/>
    <lineage>
        <taxon>Eukaryota</taxon>
        <taxon>Metazoa</taxon>
        <taxon>Porifera</taxon>
        <taxon>Demospongiae</taxon>
        <taxon>Heteroscleromorpha</taxon>
        <taxon>Tetractinellida</taxon>
        <taxon>Astrophorina</taxon>
        <taxon>Geodiidae</taxon>
        <taxon>Geodia</taxon>
    </lineage>
</organism>
<comment type="caution">
    <text evidence="4">The sequence shown here is derived from an EMBL/GenBank/DDBJ whole genome shotgun (WGS) entry which is preliminary data.</text>
</comment>
<dbReference type="SUPFAM" id="SSF56529">
    <property type="entry name" value="FAH"/>
    <property type="match status" value="1"/>
</dbReference>
<evidence type="ECO:0000313" key="5">
    <source>
        <dbReference type="Proteomes" id="UP001174909"/>
    </source>
</evidence>
<dbReference type="Pfam" id="PF01557">
    <property type="entry name" value="FAA_hydrolase"/>
    <property type="match status" value="1"/>
</dbReference>
<dbReference type="GO" id="GO:0044281">
    <property type="term" value="P:small molecule metabolic process"/>
    <property type="evidence" value="ECO:0007669"/>
    <property type="project" value="UniProtKB-ARBA"/>
</dbReference>
<dbReference type="PANTHER" id="PTHR42796">
    <property type="entry name" value="FUMARYLACETOACETATE HYDROLASE DOMAIN-CONTAINING PROTEIN 2A-RELATED"/>
    <property type="match status" value="1"/>
</dbReference>
<dbReference type="GO" id="GO:0046872">
    <property type="term" value="F:metal ion binding"/>
    <property type="evidence" value="ECO:0007669"/>
    <property type="project" value="UniProtKB-KW"/>
</dbReference>
<sequence>MLCLARNYRSHLHGVAEPTRPEPFYKTPTAIIGPGDPIKVTADSGLVVCESELVVIMGKRAKNVSEEDALDYVFGYTAGNDVSARDWQSDDTQWWRAKSADTFGPTGPFIVTDIDPQDVSIRGLVNGVEGQKCHSSEMIFDVRQSISFISRYVTLECGDMLWTGTSGTTPPINVGGDVTVEIEKIGVLHNPVEAA</sequence>
<dbReference type="PANTHER" id="PTHR42796:SF4">
    <property type="entry name" value="FUMARYLACETOACETATE HYDROLASE DOMAIN-CONTAINING PROTEIN 2A"/>
    <property type="match status" value="1"/>
</dbReference>
<comment type="similarity">
    <text evidence="1">Belongs to the FAH family.</text>
</comment>
<keyword evidence="2" id="KW-0479">Metal-binding</keyword>
<keyword evidence="5" id="KW-1185">Reference proteome</keyword>
<dbReference type="AlphaFoldDB" id="A0AA35W9Q9"/>
<proteinExistence type="inferred from homology"/>
<reference evidence="4" key="1">
    <citation type="submission" date="2023-03" db="EMBL/GenBank/DDBJ databases">
        <authorList>
            <person name="Steffen K."/>
            <person name="Cardenas P."/>
        </authorList>
    </citation>
    <scope>NUCLEOTIDE SEQUENCE</scope>
</reference>
<dbReference type="InterPro" id="IPR011234">
    <property type="entry name" value="Fumarylacetoacetase-like_C"/>
</dbReference>
<dbReference type="InterPro" id="IPR051121">
    <property type="entry name" value="FAH"/>
</dbReference>
<evidence type="ECO:0000259" key="3">
    <source>
        <dbReference type="Pfam" id="PF01557"/>
    </source>
</evidence>
<evidence type="ECO:0000256" key="2">
    <source>
        <dbReference type="ARBA" id="ARBA00022723"/>
    </source>
</evidence>
<dbReference type="Gene3D" id="3.90.850.10">
    <property type="entry name" value="Fumarylacetoacetase-like, C-terminal domain"/>
    <property type="match status" value="1"/>
</dbReference>
<accession>A0AA35W9Q9</accession>
<gene>
    <name evidence="4" type="ORF">GBAR_LOCUS8072</name>
</gene>
<name>A0AA35W9Q9_GEOBA</name>
<protein>
    <submittedName>
        <fullName evidence="4">Uncharacterized protein AF_2225</fullName>
    </submittedName>
</protein>